<evidence type="ECO:0000259" key="2">
    <source>
        <dbReference type="Pfam" id="PF10058"/>
    </source>
</evidence>
<feature type="domain" description="Lunapark zinc ribbon" evidence="2">
    <location>
        <begin position="264"/>
        <end position="314"/>
    </location>
</feature>
<organism evidence="3 4">
    <name type="scientific">Colocasia esculenta</name>
    <name type="common">Wild taro</name>
    <name type="synonym">Arum esculentum</name>
    <dbReference type="NCBI Taxonomy" id="4460"/>
    <lineage>
        <taxon>Eukaryota</taxon>
        <taxon>Viridiplantae</taxon>
        <taxon>Streptophyta</taxon>
        <taxon>Embryophyta</taxon>
        <taxon>Tracheophyta</taxon>
        <taxon>Spermatophyta</taxon>
        <taxon>Magnoliopsida</taxon>
        <taxon>Liliopsida</taxon>
        <taxon>Araceae</taxon>
        <taxon>Aroideae</taxon>
        <taxon>Colocasieae</taxon>
        <taxon>Colocasia</taxon>
    </lineage>
</organism>
<feature type="region of interest" description="Disordered" evidence="1">
    <location>
        <begin position="317"/>
        <end position="379"/>
    </location>
</feature>
<dbReference type="AlphaFoldDB" id="A0A843VR59"/>
<dbReference type="GO" id="GO:0071786">
    <property type="term" value="P:endoplasmic reticulum tubular network organization"/>
    <property type="evidence" value="ECO:0007669"/>
    <property type="project" value="InterPro"/>
</dbReference>
<feature type="compositionally biased region" description="Polar residues" evidence="1">
    <location>
        <begin position="343"/>
        <end position="364"/>
    </location>
</feature>
<dbReference type="Proteomes" id="UP000652761">
    <property type="component" value="Unassembled WGS sequence"/>
</dbReference>
<dbReference type="OrthoDB" id="1725934at2759"/>
<evidence type="ECO:0000256" key="1">
    <source>
        <dbReference type="SAM" id="MobiDB-lite"/>
    </source>
</evidence>
<name>A0A843VR59_COLES</name>
<accession>A0A843VR59</accession>
<dbReference type="PANTHER" id="PTHR22166">
    <property type="entry name" value="ENDOPLASMIC RETICULUM JUNCTION FORMATION PROTEIN LUNAPARK"/>
    <property type="match status" value="1"/>
</dbReference>
<evidence type="ECO:0000313" key="4">
    <source>
        <dbReference type="Proteomes" id="UP000652761"/>
    </source>
</evidence>
<gene>
    <name evidence="3" type="ORF">Taro_026387</name>
</gene>
<evidence type="ECO:0000313" key="3">
    <source>
        <dbReference type="EMBL" id="MQL93739.1"/>
    </source>
</evidence>
<protein>
    <recommendedName>
        <fullName evidence="2">Lunapark zinc ribbon domain-containing protein</fullName>
    </recommendedName>
</protein>
<reference evidence="3" key="1">
    <citation type="submission" date="2017-07" db="EMBL/GenBank/DDBJ databases">
        <title>Taro Niue Genome Assembly and Annotation.</title>
        <authorList>
            <person name="Atibalentja N."/>
            <person name="Keating K."/>
            <person name="Fields C.J."/>
        </authorList>
    </citation>
    <scope>NUCLEOTIDE SEQUENCE</scope>
    <source>
        <strain evidence="3">Niue_2</strain>
        <tissue evidence="3">Leaf</tissue>
    </source>
</reference>
<dbReference type="Pfam" id="PF10058">
    <property type="entry name" value="Zn_ribbon_10"/>
    <property type="match status" value="1"/>
</dbReference>
<dbReference type="InterPro" id="IPR019273">
    <property type="entry name" value="Lunapark_Znf"/>
</dbReference>
<keyword evidence="4" id="KW-1185">Reference proteome</keyword>
<dbReference type="GO" id="GO:0071782">
    <property type="term" value="C:endoplasmic reticulum tubular network"/>
    <property type="evidence" value="ECO:0007669"/>
    <property type="project" value="TreeGrafter"/>
</dbReference>
<sequence>MGEKERRRSGSGRDLAVVSAWGLGFTGVNMKCSLVESAGADHCSQSKVVALMILHQPVASDSPPVVTWWGGATGVDWVGWEMLVASGSGSVDGGCWMGEGSLCWSDGSFFNGDCESSVDNRDQKMLESLRAERKAKIDELKERTNYYTTQQLIQRYDLDPAAKAAAAAVLASKLGTDTGLKVYVGDQPKFSVPVGKSNDVELVHSDGLRNRRQPHARSHSTGGSTMEQFVDEIPPEIVPDGQEGPAQTNVVEHFRSPGTNDGGWIARIAAMLVGEDPTQSYALICGNCRMHNGLARKEDFPHINYYCPHCHALNGPRRSEELDSGSNSGMTSPPAPGGVIARSVSSTISLTEGEATSNLATVQESVGDGIGEESAPQDS</sequence>
<proteinExistence type="predicted"/>
<dbReference type="EMBL" id="NMUH01001592">
    <property type="protein sequence ID" value="MQL93739.1"/>
    <property type="molecule type" value="Genomic_DNA"/>
</dbReference>
<dbReference type="PANTHER" id="PTHR22166:SF12">
    <property type="entry name" value="ENDOPLASMIC RETICULUM JUNCTION FORMATION PROTEIN LUNAPARK"/>
    <property type="match status" value="1"/>
</dbReference>
<comment type="caution">
    <text evidence="3">The sequence shown here is derived from an EMBL/GenBank/DDBJ whole genome shotgun (WGS) entry which is preliminary data.</text>
</comment>
<dbReference type="InterPro" id="IPR040115">
    <property type="entry name" value="Lnp"/>
</dbReference>